<evidence type="ECO:0000313" key="2">
    <source>
        <dbReference type="EMBL" id="CAI6376497.1"/>
    </source>
</evidence>
<feature type="domain" description="TTF-type" evidence="1">
    <location>
        <begin position="79"/>
        <end position="163"/>
    </location>
</feature>
<dbReference type="InterPro" id="IPR025398">
    <property type="entry name" value="DUF4371"/>
</dbReference>
<dbReference type="Pfam" id="PF14291">
    <property type="entry name" value="DUF4371"/>
    <property type="match status" value="1"/>
</dbReference>
<sequence length="482" mass="55467">MFSIFNKNKTNSRVTTKNDTLKNDQLLEKDDIIDIDDPIIPSTDKINLVEHNCNDLGNIETGPMRPILTAYPKTKFGSQFRSFSSEYFNTYKWLEYSVLCDAAFCYACRMFGNKNMEDTWTTIGFNNWHKLSERLKKHNSSKSHLTFVSKLALSISAKKSGSVLSQLSAAHQEEIKQNRNYMCHIIDIVLYLSKQGMAFRGHYEDTTSLNQGNFKELCNMYVKSVPGFQSMYNRHVNYTSWKIQDEIIQLCADEVNEIIVNEVSSVGFFALMCDEARCHKEEQLSIFVVDVSVYVHFSKPTNHIKLSEVQTKLGLKKGSIMRVCDTRWICRFKNCKAIIENYVAIVDTLKIEIEDQADKNVPQAIGILTSIGRRKSVNIINGVISTFKSLRSDESFTNLWTRIEQFSEENEIDLQIPTTGSKRKRNHPNKLNDFALFTNTSAQHETVDKDVAVNVYWRQTAYMRVIDQVITNLEKRFSAESL</sequence>
<dbReference type="Proteomes" id="UP001160148">
    <property type="component" value="Unassembled WGS sequence"/>
</dbReference>
<comment type="caution">
    <text evidence="2">The sequence shown here is derived from an EMBL/GenBank/DDBJ whole genome shotgun (WGS) entry which is preliminary data.</text>
</comment>
<accession>A0AAV0YA39</accession>
<proteinExistence type="predicted"/>
<dbReference type="EMBL" id="CARXXK010001494">
    <property type="protein sequence ID" value="CAI6376497.1"/>
    <property type="molecule type" value="Genomic_DNA"/>
</dbReference>
<dbReference type="SMART" id="SM00597">
    <property type="entry name" value="ZnF_TTF"/>
    <property type="match status" value="1"/>
</dbReference>
<dbReference type="InterPro" id="IPR006580">
    <property type="entry name" value="Znf_TTF"/>
</dbReference>
<gene>
    <name evidence="2" type="ORF">MEUPH1_LOCUS29862</name>
</gene>
<evidence type="ECO:0000313" key="3">
    <source>
        <dbReference type="Proteomes" id="UP001160148"/>
    </source>
</evidence>
<evidence type="ECO:0000259" key="1">
    <source>
        <dbReference type="SMART" id="SM00597"/>
    </source>
</evidence>
<organism evidence="2 3">
    <name type="scientific">Macrosiphum euphorbiae</name>
    <name type="common">potato aphid</name>
    <dbReference type="NCBI Taxonomy" id="13131"/>
    <lineage>
        <taxon>Eukaryota</taxon>
        <taxon>Metazoa</taxon>
        <taxon>Ecdysozoa</taxon>
        <taxon>Arthropoda</taxon>
        <taxon>Hexapoda</taxon>
        <taxon>Insecta</taxon>
        <taxon>Pterygota</taxon>
        <taxon>Neoptera</taxon>
        <taxon>Paraneoptera</taxon>
        <taxon>Hemiptera</taxon>
        <taxon>Sternorrhyncha</taxon>
        <taxon>Aphidomorpha</taxon>
        <taxon>Aphidoidea</taxon>
        <taxon>Aphididae</taxon>
        <taxon>Macrosiphini</taxon>
        <taxon>Macrosiphum</taxon>
    </lineage>
</organism>
<name>A0AAV0YA39_9HEMI</name>
<protein>
    <recommendedName>
        <fullName evidence="1">TTF-type domain-containing protein</fullName>
    </recommendedName>
</protein>
<dbReference type="PANTHER" id="PTHR45749:SF21">
    <property type="entry name" value="DUF4371 DOMAIN-CONTAINING PROTEIN"/>
    <property type="match status" value="1"/>
</dbReference>
<reference evidence="2 3" key="1">
    <citation type="submission" date="2023-01" db="EMBL/GenBank/DDBJ databases">
        <authorList>
            <person name="Whitehead M."/>
        </authorList>
    </citation>
    <scope>NUCLEOTIDE SEQUENCE [LARGE SCALE GENOMIC DNA]</scope>
</reference>
<dbReference type="PANTHER" id="PTHR45749">
    <property type="match status" value="1"/>
</dbReference>
<keyword evidence="3" id="KW-1185">Reference proteome</keyword>
<dbReference type="AlphaFoldDB" id="A0AAV0YA39"/>